<evidence type="ECO:0000256" key="1">
    <source>
        <dbReference type="ARBA" id="ARBA00022714"/>
    </source>
</evidence>
<evidence type="ECO:0000313" key="7">
    <source>
        <dbReference type="Proteomes" id="UP000306808"/>
    </source>
</evidence>
<dbReference type="GO" id="GO:0051537">
    <property type="term" value="F:2 iron, 2 sulfur cluster binding"/>
    <property type="evidence" value="ECO:0007669"/>
    <property type="project" value="UniProtKB-KW"/>
</dbReference>
<evidence type="ECO:0000256" key="3">
    <source>
        <dbReference type="ARBA" id="ARBA00023004"/>
    </source>
</evidence>
<dbReference type="CDD" id="cd03467">
    <property type="entry name" value="Rieske"/>
    <property type="match status" value="1"/>
</dbReference>
<keyword evidence="7" id="KW-1185">Reference proteome</keyword>
<comment type="caution">
    <text evidence="6">The sequence shown here is derived from an EMBL/GenBank/DDBJ whole genome shotgun (WGS) entry which is preliminary data.</text>
</comment>
<dbReference type="OrthoDB" id="593800at2"/>
<organism evidence="6 7">
    <name type="scientific">Sphingobacterium olei</name>
    <dbReference type="NCBI Taxonomy" id="2571155"/>
    <lineage>
        <taxon>Bacteria</taxon>
        <taxon>Pseudomonadati</taxon>
        <taxon>Bacteroidota</taxon>
        <taxon>Sphingobacteriia</taxon>
        <taxon>Sphingobacteriales</taxon>
        <taxon>Sphingobacteriaceae</taxon>
        <taxon>Sphingobacterium</taxon>
    </lineage>
</organism>
<evidence type="ECO:0000259" key="5">
    <source>
        <dbReference type="PROSITE" id="PS51296"/>
    </source>
</evidence>
<dbReference type="EMBL" id="SUME01000007">
    <property type="protein sequence ID" value="TJZ53663.1"/>
    <property type="molecule type" value="Genomic_DNA"/>
</dbReference>
<dbReference type="GO" id="GO:0046872">
    <property type="term" value="F:metal ion binding"/>
    <property type="evidence" value="ECO:0007669"/>
    <property type="project" value="UniProtKB-KW"/>
</dbReference>
<dbReference type="Proteomes" id="UP000306808">
    <property type="component" value="Unassembled WGS sequence"/>
</dbReference>
<keyword evidence="1" id="KW-0001">2Fe-2S</keyword>
<proteinExistence type="predicted"/>
<keyword evidence="2" id="KW-0479">Metal-binding</keyword>
<dbReference type="PROSITE" id="PS51296">
    <property type="entry name" value="RIESKE"/>
    <property type="match status" value="1"/>
</dbReference>
<sequence>MKWIEIPHDYLSQKSAIQLIELSGKSFCLLWKEDKWIAFSKKCPHAGANLAHGWCEGNEVVCPYHRHRFNLIDGRGAAGQGNYIQIYPLKEVDGVLYVGLKENMWSRVFG</sequence>
<dbReference type="SUPFAM" id="SSF50022">
    <property type="entry name" value="ISP domain"/>
    <property type="match status" value="1"/>
</dbReference>
<protein>
    <submittedName>
        <fullName evidence="6">Rieske (2Fe-2S) protein</fullName>
    </submittedName>
</protein>
<dbReference type="RefSeq" id="WP_136902455.1">
    <property type="nucleotide sequence ID" value="NZ_SUME01000007.1"/>
</dbReference>
<evidence type="ECO:0000256" key="4">
    <source>
        <dbReference type="ARBA" id="ARBA00023014"/>
    </source>
</evidence>
<evidence type="ECO:0000313" key="6">
    <source>
        <dbReference type="EMBL" id="TJZ53663.1"/>
    </source>
</evidence>
<feature type="domain" description="Rieske" evidence="5">
    <location>
        <begin position="3"/>
        <end position="98"/>
    </location>
</feature>
<name>A0A4U0NI37_9SPHI</name>
<dbReference type="InterPro" id="IPR036922">
    <property type="entry name" value="Rieske_2Fe-2S_sf"/>
</dbReference>
<dbReference type="InterPro" id="IPR017941">
    <property type="entry name" value="Rieske_2Fe-2S"/>
</dbReference>
<keyword evidence="4" id="KW-0411">Iron-sulfur</keyword>
<dbReference type="Pfam" id="PF00355">
    <property type="entry name" value="Rieske"/>
    <property type="match status" value="1"/>
</dbReference>
<dbReference type="AlphaFoldDB" id="A0A4U0NI37"/>
<keyword evidence="3" id="KW-0408">Iron</keyword>
<accession>A0A4U0NI37</accession>
<evidence type="ECO:0000256" key="2">
    <source>
        <dbReference type="ARBA" id="ARBA00022723"/>
    </source>
</evidence>
<gene>
    <name evidence="6" type="ORF">FAZ15_16665</name>
</gene>
<reference evidence="6 7" key="1">
    <citation type="submission" date="2019-04" db="EMBL/GenBank/DDBJ databases">
        <title>Sphingobacterium olei sp. nov., isolated from oil-contaminated soil.</title>
        <authorList>
            <person name="Liu B."/>
        </authorList>
    </citation>
    <scope>NUCLEOTIDE SEQUENCE [LARGE SCALE GENOMIC DNA]</scope>
    <source>
        <strain evidence="6 7">HAL-9</strain>
    </source>
</reference>
<dbReference type="Gene3D" id="2.102.10.10">
    <property type="entry name" value="Rieske [2Fe-2S] iron-sulphur domain"/>
    <property type="match status" value="1"/>
</dbReference>